<evidence type="ECO:0000256" key="2">
    <source>
        <dbReference type="ARBA" id="ARBA00004496"/>
    </source>
</evidence>
<comment type="similarity">
    <text evidence="3 14">Belongs to the class I-like SAM-binding methyltransferase superfamily. RsmB/NOP family.</text>
</comment>
<dbReference type="PANTHER" id="PTHR22807">
    <property type="entry name" value="NOP2 YEAST -RELATED NOL1/NOP2/FMU SUN DOMAIN-CONTAINING"/>
    <property type="match status" value="1"/>
</dbReference>
<evidence type="ECO:0000259" key="15">
    <source>
        <dbReference type="PROSITE" id="PS51686"/>
    </source>
</evidence>
<dbReference type="Proteomes" id="UP000510886">
    <property type="component" value="Chromosome"/>
</dbReference>
<dbReference type="EMBL" id="CP047418">
    <property type="protein sequence ID" value="QLL77812.1"/>
    <property type="molecule type" value="Genomic_DNA"/>
</dbReference>
<evidence type="ECO:0000313" key="16">
    <source>
        <dbReference type="EMBL" id="QLL77812.1"/>
    </source>
</evidence>
<comment type="subcellular location">
    <subcellularLocation>
        <location evidence="2">Cytoplasm</location>
    </subcellularLocation>
</comment>
<reference evidence="16 17" key="1">
    <citation type="submission" date="2020-01" db="EMBL/GenBank/DDBJ databases">
        <title>Complete and circular genome sequences of six lactobacillus isolates from horses.</title>
        <authorList>
            <person name="Hassan H.M."/>
        </authorList>
    </citation>
    <scope>NUCLEOTIDE SEQUENCE [LARGE SCALE GENOMIC DNA]</scope>
    <source>
        <strain evidence="16 17">1A</strain>
    </source>
</reference>
<dbReference type="InterPro" id="IPR023267">
    <property type="entry name" value="RCMT"/>
</dbReference>
<dbReference type="PANTHER" id="PTHR22807:SF53">
    <property type="entry name" value="RIBOSOMAL RNA SMALL SUBUNIT METHYLTRANSFERASE B-RELATED"/>
    <property type="match status" value="1"/>
</dbReference>
<organism evidence="16 17">
    <name type="scientific">Ligilactobacillus saerimneri</name>
    <dbReference type="NCBI Taxonomy" id="228229"/>
    <lineage>
        <taxon>Bacteria</taxon>
        <taxon>Bacillati</taxon>
        <taxon>Bacillota</taxon>
        <taxon>Bacilli</taxon>
        <taxon>Lactobacillales</taxon>
        <taxon>Lactobacillaceae</taxon>
        <taxon>Ligilactobacillus</taxon>
    </lineage>
</organism>
<dbReference type="SUPFAM" id="SSF53335">
    <property type="entry name" value="S-adenosyl-L-methionine-dependent methyltransferases"/>
    <property type="match status" value="1"/>
</dbReference>
<feature type="domain" description="SAM-dependent MTase RsmB/NOP-type" evidence="15">
    <location>
        <begin position="173"/>
        <end position="450"/>
    </location>
</feature>
<name>A0A7H9EKK5_9LACO</name>
<protein>
    <recommendedName>
        <fullName evidence="4">16S rRNA (cytosine(967)-C(5))-methyltransferase</fullName>
        <ecNumber evidence="4">2.1.1.176</ecNumber>
    </recommendedName>
    <alternativeName>
        <fullName evidence="11">16S rRNA m5C967 methyltransferase</fullName>
    </alternativeName>
    <alternativeName>
        <fullName evidence="12">rRNA (cytosine-C(5)-)-methyltransferase RsmB</fullName>
    </alternativeName>
</protein>
<comment type="catalytic activity">
    <reaction evidence="13">
        <text>cytidine(967) in 16S rRNA + S-adenosyl-L-methionine = 5-methylcytidine(967) in 16S rRNA + S-adenosyl-L-homocysteine + H(+)</text>
        <dbReference type="Rhea" id="RHEA:42748"/>
        <dbReference type="Rhea" id="RHEA-COMP:10219"/>
        <dbReference type="Rhea" id="RHEA-COMP:10220"/>
        <dbReference type="ChEBI" id="CHEBI:15378"/>
        <dbReference type="ChEBI" id="CHEBI:57856"/>
        <dbReference type="ChEBI" id="CHEBI:59789"/>
        <dbReference type="ChEBI" id="CHEBI:74483"/>
        <dbReference type="ChEBI" id="CHEBI:82748"/>
        <dbReference type="EC" id="2.1.1.176"/>
    </reaction>
</comment>
<keyword evidence="7 14" id="KW-0489">Methyltransferase</keyword>
<dbReference type="GO" id="GO:0008649">
    <property type="term" value="F:rRNA methyltransferase activity"/>
    <property type="evidence" value="ECO:0007669"/>
    <property type="project" value="InterPro"/>
</dbReference>
<dbReference type="PRINTS" id="PR02008">
    <property type="entry name" value="RCMTFAMILY"/>
</dbReference>
<dbReference type="GO" id="GO:0005737">
    <property type="term" value="C:cytoplasm"/>
    <property type="evidence" value="ECO:0007669"/>
    <property type="project" value="UniProtKB-SubCell"/>
</dbReference>
<dbReference type="AlphaFoldDB" id="A0A7H9EKK5"/>
<dbReference type="RefSeq" id="WP_180849577.1">
    <property type="nucleotide sequence ID" value="NZ_CP047418.1"/>
</dbReference>
<evidence type="ECO:0000256" key="6">
    <source>
        <dbReference type="ARBA" id="ARBA00022552"/>
    </source>
</evidence>
<dbReference type="KEGG" id="lsw:GTO87_03850"/>
<dbReference type="GO" id="GO:0003723">
    <property type="term" value="F:RNA binding"/>
    <property type="evidence" value="ECO:0007669"/>
    <property type="project" value="UniProtKB-UniRule"/>
</dbReference>
<dbReference type="SUPFAM" id="SSF48013">
    <property type="entry name" value="NusB-like"/>
    <property type="match status" value="1"/>
</dbReference>
<dbReference type="PROSITE" id="PS51686">
    <property type="entry name" value="SAM_MT_RSMB_NOP"/>
    <property type="match status" value="1"/>
</dbReference>
<dbReference type="NCBIfam" id="TIGR00563">
    <property type="entry name" value="rsmB"/>
    <property type="match status" value="1"/>
</dbReference>
<comment type="function">
    <text evidence="1">Specifically methylates the cytosine at position 967 (m5C967) of 16S rRNA.</text>
</comment>
<dbReference type="CDD" id="cd02440">
    <property type="entry name" value="AdoMet_MTases"/>
    <property type="match status" value="1"/>
</dbReference>
<dbReference type="InterPro" id="IPR001678">
    <property type="entry name" value="MeTrfase_RsmB-F_NOP2_dom"/>
</dbReference>
<proteinExistence type="inferred from homology"/>
<keyword evidence="6" id="KW-0698">rRNA processing</keyword>
<accession>A0A7H9EKK5</accession>
<dbReference type="EC" id="2.1.1.176" evidence="4"/>
<dbReference type="FunFam" id="3.40.50.150:FF:000022">
    <property type="entry name" value="Ribosomal RNA small subunit methyltransferase B"/>
    <property type="match status" value="1"/>
</dbReference>
<evidence type="ECO:0000256" key="4">
    <source>
        <dbReference type="ARBA" id="ARBA00012140"/>
    </source>
</evidence>
<feature type="active site" description="Nucleophile" evidence="14">
    <location>
        <position position="389"/>
    </location>
</feature>
<keyword evidence="8 14" id="KW-0808">Transferase</keyword>
<dbReference type="InterPro" id="IPR035926">
    <property type="entry name" value="NusB-like_sf"/>
</dbReference>
<evidence type="ECO:0000256" key="9">
    <source>
        <dbReference type="ARBA" id="ARBA00022691"/>
    </source>
</evidence>
<evidence type="ECO:0000256" key="12">
    <source>
        <dbReference type="ARBA" id="ARBA00031088"/>
    </source>
</evidence>
<dbReference type="InterPro" id="IPR004573">
    <property type="entry name" value="rRNA_ssu_MeTfrase_B"/>
</dbReference>
<feature type="binding site" evidence="14">
    <location>
        <position position="289"/>
    </location>
    <ligand>
        <name>S-adenosyl-L-methionine</name>
        <dbReference type="ChEBI" id="CHEBI:59789"/>
    </ligand>
</feature>
<evidence type="ECO:0000256" key="8">
    <source>
        <dbReference type="ARBA" id="ARBA00022679"/>
    </source>
</evidence>
<gene>
    <name evidence="16" type="primary">rsmB</name>
    <name evidence="16" type="ORF">GTO87_03850</name>
</gene>
<evidence type="ECO:0000256" key="5">
    <source>
        <dbReference type="ARBA" id="ARBA00022490"/>
    </source>
</evidence>
<dbReference type="InterPro" id="IPR049560">
    <property type="entry name" value="MeTrfase_RsmB-F_NOP2_cat"/>
</dbReference>
<dbReference type="Pfam" id="PF01189">
    <property type="entry name" value="Methyltr_RsmB-F"/>
    <property type="match status" value="1"/>
</dbReference>
<dbReference type="GO" id="GO:0006355">
    <property type="term" value="P:regulation of DNA-templated transcription"/>
    <property type="evidence" value="ECO:0007669"/>
    <property type="project" value="InterPro"/>
</dbReference>
<evidence type="ECO:0000256" key="1">
    <source>
        <dbReference type="ARBA" id="ARBA00002724"/>
    </source>
</evidence>
<dbReference type="Pfam" id="PF01029">
    <property type="entry name" value="NusB"/>
    <property type="match status" value="1"/>
</dbReference>
<evidence type="ECO:0000313" key="17">
    <source>
        <dbReference type="Proteomes" id="UP000510886"/>
    </source>
</evidence>
<keyword evidence="5" id="KW-0963">Cytoplasm</keyword>
<evidence type="ECO:0000256" key="11">
    <source>
        <dbReference type="ARBA" id="ARBA00030399"/>
    </source>
</evidence>
<dbReference type="InterPro" id="IPR029063">
    <property type="entry name" value="SAM-dependent_MTases_sf"/>
</dbReference>
<dbReference type="Gene3D" id="1.10.940.10">
    <property type="entry name" value="NusB-like"/>
    <property type="match status" value="1"/>
</dbReference>
<keyword evidence="9 14" id="KW-0949">S-adenosyl-L-methionine</keyword>
<evidence type="ECO:0000256" key="7">
    <source>
        <dbReference type="ARBA" id="ARBA00022603"/>
    </source>
</evidence>
<evidence type="ECO:0000256" key="3">
    <source>
        <dbReference type="ARBA" id="ARBA00007494"/>
    </source>
</evidence>
<evidence type="ECO:0000256" key="14">
    <source>
        <dbReference type="PROSITE-ProRule" id="PRU01023"/>
    </source>
</evidence>
<dbReference type="InterPro" id="IPR018314">
    <property type="entry name" value="RsmB/NOL1/NOP2-like_CS"/>
</dbReference>
<sequence>MSNKLRETPRYLAVELLTRINQQGTYSNLGINQVIKKHQLDEKDAHFSTNLVYGTLQHRLTLEYWLQPFIKQPQKVAPWVHELLLLSLYQMQYLTAVPEWAIFNEAIDIAKVKGHAGTRRFVTAVLRSIQRQGVRAVKEIKDTTKRLSIETSTPLWLVKELTAELGLKKTAAILATTNEPSKNSIRFNISQPTEDKLTQMIKDLRAEGLEVERSQVTFRAGVVTAGFAPTSPAYQRGELSVQDESAMLAVESMQIKPGDQVLDACAAPGGKTTQIAIELNESGRVTALDIHAHKVKLIEANAKRIGVADYVQAQQLDAREVAKKFAVASFDKILVDAPCSGLGLLRRKPEIKYDKRLADSQKLQQIQLAILNAVAPTLKEGGQLTYSTCTILQGENQDVVDRFLAQHSEFEQIKTKTHYGIKDEREELSLTIYPDDFKSDGFFIATLIKKSR</sequence>
<feature type="binding site" evidence="14">
    <location>
        <position position="336"/>
    </location>
    <ligand>
        <name>S-adenosyl-L-methionine</name>
        <dbReference type="ChEBI" id="CHEBI:59789"/>
    </ligand>
</feature>
<dbReference type="NCBIfam" id="NF011494">
    <property type="entry name" value="PRK14902.1"/>
    <property type="match status" value="1"/>
</dbReference>
<feature type="binding site" evidence="14">
    <location>
        <position position="317"/>
    </location>
    <ligand>
        <name>S-adenosyl-L-methionine</name>
        <dbReference type="ChEBI" id="CHEBI:59789"/>
    </ligand>
</feature>
<dbReference type="InterPro" id="IPR006027">
    <property type="entry name" value="NusB_RsmB_TIM44"/>
</dbReference>
<evidence type="ECO:0000256" key="10">
    <source>
        <dbReference type="ARBA" id="ARBA00022884"/>
    </source>
</evidence>
<dbReference type="FunFam" id="1.10.940.10:FF:000006">
    <property type="entry name" value="16S rRNA (Cytosine(967)-C(5))-methyltransferase RsmB"/>
    <property type="match status" value="1"/>
</dbReference>
<evidence type="ECO:0000256" key="13">
    <source>
        <dbReference type="ARBA" id="ARBA00047283"/>
    </source>
</evidence>
<dbReference type="Gene3D" id="3.40.50.150">
    <property type="entry name" value="Vaccinia Virus protein VP39"/>
    <property type="match status" value="1"/>
</dbReference>
<dbReference type="PROSITE" id="PS01153">
    <property type="entry name" value="NOL1_NOP2_SUN"/>
    <property type="match status" value="1"/>
</dbReference>
<keyword evidence="10 14" id="KW-0694">RNA-binding</keyword>
<feature type="binding site" evidence="14">
    <location>
        <begin position="265"/>
        <end position="271"/>
    </location>
    <ligand>
        <name>S-adenosyl-L-methionine</name>
        <dbReference type="ChEBI" id="CHEBI:59789"/>
    </ligand>
</feature>